<comment type="subcellular location">
    <subcellularLocation>
        <location evidence="1">Cell outer membrane</location>
    </subcellularLocation>
</comment>
<evidence type="ECO:0000256" key="2">
    <source>
        <dbReference type="ARBA" id="ARBA00023136"/>
    </source>
</evidence>
<dbReference type="Proteomes" id="UP000240904">
    <property type="component" value="Unassembled WGS sequence"/>
</dbReference>
<dbReference type="PRINTS" id="PR01021">
    <property type="entry name" value="OMPADOMAIN"/>
</dbReference>
<proteinExistence type="predicted"/>
<dbReference type="GO" id="GO:0009279">
    <property type="term" value="C:cell outer membrane"/>
    <property type="evidence" value="ECO:0007669"/>
    <property type="project" value="UniProtKB-SubCell"/>
</dbReference>
<evidence type="ECO:0000256" key="4">
    <source>
        <dbReference type="PROSITE-ProRule" id="PRU00473"/>
    </source>
</evidence>
<dbReference type="SUPFAM" id="SSF103088">
    <property type="entry name" value="OmpA-like"/>
    <property type="match status" value="1"/>
</dbReference>
<dbReference type="Gene3D" id="3.30.1330.60">
    <property type="entry name" value="OmpA-like domain"/>
    <property type="match status" value="1"/>
</dbReference>
<dbReference type="Pfam" id="PF00691">
    <property type="entry name" value="OmpA"/>
    <property type="match status" value="1"/>
</dbReference>
<evidence type="ECO:0000256" key="1">
    <source>
        <dbReference type="ARBA" id="ARBA00004442"/>
    </source>
</evidence>
<dbReference type="PANTHER" id="PTHR30329:SF21">
    <property type="entry name" value="LIPOPROTEIN YIAD-RELATED"/>
    <property type="match status" value="1"/>
</dbReference>
<organism evidence="6 7">
    <name type="scientific">Photobacterium lipolyticum</name>
    <dbReference type="NCBI Taxonomy" id="266810"/>
    <lineage>
        <taxon>Bacteria</taxon>
        <taxon>Pseudomonadati</taxon>
        <taxon>Pseudomonadota</taxon>
        <taxon>Gammaproteobacteria</taxon>
        <taxon>Vibrionales</taxon>
        <taxon>Vibrionaceae</taxon>
        <taxon>Photobacterium</taxon>
    </lineage>
</organism>
<sequence>MKGLCSSGSQMTDFRNVTPSLIFFILLFSLFGCSGSSSGLNSGDSVTNDPTFSATPDAKMLLVNLPERREVVFFEKGSYELSIDNQRVLDPIAIRLRQHPDSQLIVIGHSDDNGSDEYNLTLSFERAFSVAIYISSVFGIEEERIQLVALGNDEPLSMGNSEQAKQQNRRVEVISPKAIVRTLSTITGDERY</sequence>
<protein>
    <submittedName>
        <fullName evidence="6">OmpA family protein</fullName>
    </submittedName>
</protein>
<evidence type="ECO:0000313" key="7">
    <source>
        <dbReference type="Proteomes" id="UP000240904"/>
    </source>
</evidence>
<dbReference type="InterPro" id="IPR006665">
    <property type="entry name" value="OmpA-like"/>
</dbReference>
<comment type="caution">
    <text evidence="6">The sequence shown here is derived from an EMBL/GenBank/DDBJ whole genome shotgun (WGS) entry which is preliminary data.</text>
</comment>
<dbReference type="CDD" id="cd07185">
    <property type="entry name" value="OmpA_C-like"/>
    <property type="match status" value="1"/>
</dbReference>
<dbReference type="AlphaFoldDB" id="A0A2T3MZI0"/>
<gene>
    <name evidence="6" type="ORF">C9I89_08855</name>
</gene>
<dbReference type="OrthoDB" id="5814917at2"/>
<keyword evidence="7" id="KW-1185">Reference proteome</keyword>
<dbReference type="PANTHER" id="PTHR30329">
    <property type="entry name" value="STATOR ELEMENT OF FLAGELLAR MOTOR COMPLEX"/>
    <property type="match status" value="1"/>
</dbReference>
<accession>A0A2T3MZI0</accession>
<evidence type="ECO:0000259" key="5">
    <source>
        <dbReference type="PROSITE" id="PS51123"/>
    </source>
</evidence>
<dbReference type="InterPro" id="IPR006664">
    <property type="entry name" value="OMP_bac"/>
</dbReference>
<dbReference type="PROSITE" id="PS51123">
    <property type="entry name" value="OMPA_2"/>
    <property type="match status" value="1"/>
</dbReference>
<dbReference type="InterPro" id="IPR036737">
    <property type="entry name" value="OmpA-like_sf"/>
</dbReference>
<reference evidence="6 7" key="1">
    <citation type="submission" date="2018-03" db="EMBL/GenBank/DDBJ databases">
        <title>Whole genome sequencing of Histamine producing bacteria.</title>
        <authorList>
            <person name="Butler K."/>
        </authorList>
    </citation>
    <scope>NUCLEOTIDE SEQUENCE [LARGE SCALE GENOMIC DNA]</scope>
    <source>
        <strain evidence="6 7">DSM 16190</strain>
    </source>
</reference>
<name>A0A2T3MZI0_9GAMM</name>
<dbReference type="InterPro" id="IPR050330">
    <property type="entry name" value="Bact_OuterMem_StrucFunc"/>
</dbReference>
<keyword evidence="3" id="KW-0998">Cell outer membrane</keyword>
<evidence type="ECO:0000256" key="3">
    <source>
        <dbReference type="ARBA" id="ARBA00023237"/>
    </source>
</evidence>
<evidence type="ECO:0000313" key="6">
    <source>
        <dbReference type="EMBL" id="PSW05359.1"/>
    </source>
</evidence>
<dbReference type="EMBL" id="PYMC01000005">
    <property type="protein sequence ID" value="PSW05359.1"/>
    <property type="molecule type" value="Genomic_DNA"/>
</dbReference>
<feature type="domain" description="OmpA-like" evidence="5">
    <location>
        <begin position="61"/>
        <end position="179"/>
    </location>
</feature>
<dbReference type="PROSITE" id="PS51257">
    <property type="entry name" value="PROKAR_LIPOPROTEIN"/>
    <property type="match status" value="1"/>
</dbReference>
<keyword evidence="2 4" id="KW-0472">Membrane</keyword>